<protein>
    <submittedName>
        <fullName evidence="1">Uncharacterized protein</fullName>
    </submittedName>
</protein>
<dbReference type="Proteomes" id="UP000886890">
    <property type="component" value="Unassembled WGS sequence"/>
</dbReference>
<accession>A0A9D2BII0</accession>
<reference evidence="1" key="1">
    <citation type="journal article" date="2021" name="PeerJ">
        <title>Extensive microbial diversity within the chicken gut microbiome revealed by metagenomics and culture.</title>
        <authorList>
            <person name="Gilroy R."/>
            <person name="Ravi A."/>
            <person name="Getino M."/>
            <person name="Pursley I."/>
            <person name="Horton D.L."/>
            <person name="Alikhan N.F."/>
            <person name="Baker D."/>
            <person name="Gharbi K."/>
            <person name="Hall N."/>
            <person name="Watson M."/>
            <person name="Adriaenssens E.M."/>
            <person name="Foster-Nyarko E."/>
            <person name="Jarju S."/>
            <person name="Secka A."/>
            <person name="Antonio M."/>
            <person name="Oren A."/>
            <person name="Chaudhuri R.R."/>
            <person name="La Ragione R."/>
            <person name="Hildebrand F."/>
            <person name="Pallen M.J."/>
        </authorList>
    </citation>
    <scope>NUCLEOTIDE SEQUENCE</scope>
    <source>
        <strain evidence="1">CHK183-1962</strain>
    </source>
</reference>
<comment type="caution">
    <text evidence="1">The sequence shown here is derived from an EMBL/GenBank/DDBJ whole genome shotgun (WGS) entry which is preliminary data.</text>
</comment>
<name>A0A9D2BII0_9FIRM</name>
<evidence type="ECO:0000313" key="1">
    <source>
        <dbReference type="EMBL" id="HIX77396.1"/>
    </source>
</evidence>
<dbReference type="EMBL" id="DXEK01000125">
    <property type="protein sequence ID" value="HIX77396.1"/>
    <property type="molecule type" value="Genomic_DNA"/>
</dbReference>
<gene>
    <name evidence="1" type="ORF">H9734_07365</name>
</gene>
<proteinExistence type="predicted"/>
<sequence>MADGFLSPQGVFFPKEETYHAKTARRILNAGKDVLEPIQELLRQGYIAFIEFRSPEATESLQPDLDYVLCAHGHSLTPEQEQWLKEHKSEISRRQQYCINKDDSYAFRELELSDVTMYERCGQCREQDERLKWCNAERRDLPELCKKCPYIESPNS</sequence>
<reference evidence="1" key="2">
    <citation type="submission" date="2021-04" db="EMBL/GenBank/DDBJ databases">
        <authorList>
            <person name="Gilroy R."/>
        </authorList>
    </citation>
    <scope>NUCLEOTIDE SEQUENCE</scope>
    <source>
        <strain evidence="1">CHK183-1962</strain>
    </source>
</reference>
<evidence type="ECO:0000313" key="2">
    <source>
        <dbReference type="Proteomes" id="UP000886890"/>
    </source>
</evidence>
<dbReference type="AlphaFoldDB" id="A0A9D2BII0"/>
<organism evidence="1 2">
    <name type="scientific">Candidatus Fusicatenibacter merdavium</name>
    <dbReference type="NCBI Taxonomy" id="2838600"/>
    <lineage>
        <taxon>Bacteria</taxon>
        <taxon>Bacillati</taxon>
        <taxon>Bacillota</taxon>
        <taxon>Clostridia</taxon>
        <taxon>Lachnospirales</taxon>
        <taxon>Lachnospiraceae</taxon>
        <taxon>Fusicatenibacter</taxon>
    </lineage>
</organism>